<evidence type="ECO:0000256" key="1">
    <source>
        <dbReference type="PIRSR" id="PIRSR014972-1"/>
    </source>
</evidence>
<dbReference type="PIRSF" id="PIRSF014972">
    <property type="entry name" value="FlK"/>
    <property type="match status" value="1"/>
</dbReference>
<dbReference type="EMBL" id="VPFL01000004">
    <property type="protein sequence ID" value="TXF12826.1"/>
    <property type="molecule type" value="Genomic_DNA"/>
</dbReference>
<feature type="binding site" evidence="2">
    <location>
        <position position="116"/>
    </location>
    <ligand>
        <name>substrate</name>
    </ligand>
</feature>
<feature type="active site" evidence="1">
    <location>
        <position position="38"/>
    </location>
</feature>
<dbReference type="Pfam" id="PF22636">
    <property type="entry name" value="FlK"/>
    <property type="match status" value="1"/>
</dbReference>
<dbReference type="InterPro" id="IPR029069">
    <property type="entry name" value="HotDog_dom_sf"/>
</dbReference>
<dbReference type="AlphaFoldDB" id="A0A5C7EMS6"/>
<sequence length="141" mass="14979">MSLTLDLKPGMVGSQGLVVGPEHTAPHVGSGKIAVLATPVMVNLMEAAALAAVEAHLPAGYQSLGTRLEVSHVAATPIGMRVRAEAELTKVEGRRLTFRVRAEDERELIGEGIHERVVVNVARFDQRVQAKGSPGGVKRET</sequence>
<dbReference type="PANTHER" id="PTHR36934">
    <property type="entry name" value="BLR0278 PROTEIN"/>
    <property type="match status" value="1"/>
</dbReference>
<dbReference type="SUPFAM" id="SSF54637">
    <property type="entry name" value="Thioesterase/thiol ester dehydrase-isomerase"/>
    <property type="match status" value="1"/>
</dbReference>
<protein>
    <submittedName>
        <fullName evidence="4">Thioesterase</fullName>
    </submittedName>
</protein>
<comment type="caution">
    <text evidence="4">The sequence shown here is derived from an EMBL/GenBank/DDBJ whole genome shotgun (WGS) entry which is preliminary data.</text>
</comment>
<feature type="binding site" evidence="2">
    <location>
        <position position="65"/>
    </location>
    <ligand>
        <name>substrate</name>
    </ligand>
</feature>
<evidence type="ECO:0000313" key="5">
    <source>
        <dbReference type="Proteomes" id="UP000321201"/>
    </source>
</evidence>
<feature type="binding site" evidence="2">
    <location>
        <position position="65"/>
    </location>
    <ligand>
        <name>CoA</name>
        <dbReference type="ChEBI" id="CHEBI:57287"/>
    </ligand>
</feature>
<dbReference type="Gene3D" id="3.10.129.10">
    <property type="entry name" value="Hotdog Thioesterase"/>
    <property type="match status" value="1"/>
</dbReference>
<dbReference type="PANTHER" id="PTHR36934:SF1">
    <property type="entry name" value="THIOESTERASE DOMAIN-CONTAINING PROTEIN"/>
    <property type="match status" value="1"/>
</dbReference>
<feature type="active site" evidence="1">
    <location>
        <position position="72"/>
    </location>
</feature>
<dbReference type="RefSeq" id="WP_147798907.1">
    <property type="nucleotide sequence ID" value="NZ_VPFL01000004.1"/>
</dbReference>
<dbReference type="InParanoid" id="A0A5C7EMS6"/>
<gene>
    <name evidence="4" type="ORF">FR698_04075</name>
</gene>
<evidence type="ECO:0000259" key="3">
    <source>
        <dbReference type="Pfam" id="PF22636"/>
    </source>
</evidence>
<proteinExistence type="predicted"/>
<reference evidence="4 5" key="1">
    <citation type="submission" date="2019-08" db="EMBL/GenBank/DDBJ databases">
        <title>Pelomicrobium methylotrophicum gen. nov., sp. nov. a moderately thermophilic, facultatively anaerobic, lithoautotrophic and methylotrophic bacterium isolated from a terrestrial mud volcano.</title>
        <authorList>
            <person name="Slobodkina G.B."/>
            <person name="Merkel A.Y."/>
            <person name="Slobodkin A.I."/>
        </authorList>
    </citation>
    <scope>NUCLEOTIDE SEQUENCE [LARGE SCALE GENOMIC DNA]</scope>
    <source>
        <strain evidence="4 5">SM250</strain>
    </source>
</reference>
<feature type="domain" description="Fluoroacetyl-CoA-specific thioesterase-like" evidence="3">
    <location>
        <begin position="19"/>
        <end position="121"/>
    </location>
</feature>
<dbReference type="InterPro" id="IPR054485">
    <property type="entry name" value="FlK-like_dom"/>
</dbReference>
<dbReference type="OrthoDB" id="6902891at2"/>
<name>A0A5C7EMS6_9PROT</name>
<accession>A0A5C7EMS6</accession>
<dbReference type="InterPro" id="IPR025540">
    <property type="entry name" value="FlK"/>
</dbReference>
<evidence type="ECO:0000313" key="4">
    <source>
        <dbReference type="EMBL" id="TXF12826.1"/>
    </source>
</evidence>
<organism evidence="4 5">
    <name type="scientific">Pelomicrobium methylotrophicum</name>
    <dbReference type="NCBI Taxonomy" id="2602750"/>
    <lineage>
        <taxon>Bacteria</taxon>
        <taxon>Pseudomonadati</taxon>
        <taxon>Pseudomonadota</taxon>
        <taxon>Hydrogenophilia</taxon>
        <taxon>Hydrogenophilia incertae sedis</taxon>
        <taxon>Pelomicrobium</taxon>
    </lineage>
</organism>
<keyword evidence="5" id="KW-1185">Reference proteome</keyword>
<feature type="active site" evidence="1">
    <location>
        <position position="46"/>
    </location>
</feature>
<evidence type="ECO:0000256" key="2">
    <source>
        <dbReference type="PIRSR" id="PIRSR014972-2"/>
    </source>
</evidence>
<dbReference type="Proteomes" id="UP000321201">
    <property type="component" value="Unassembled WGS sequence"/>
</dbReference>